<name>A0A1I4JS19_9EURY</name>
<dbReference type="EMBL" id="FOTC01000014">
    <property type="protein sequence ID" value="SFL69359.1"/>
    <property type="molecule type" value="Genomic_DNA"/>
</dbReference>
<evidence type="ECO:0000313" key="2">
    <source>
        <dbReference type="Proteomes" id="UP000199607"/>
    </source>
</evidence>
<reference evidence="2" key="1">
    <citation type="submission" date="2016-10" db="EMBL/GenBank/DDBJ databases">
        <authorList>
            <person name="Varghese N."/>
            <person name="Submissions S."/>
        </authorList>
    </citation>
    <scope>NUCLEOTIDE SEQUENCE [LARGE SCALE GENOMIC DNA]</scope>
    <source>
        <strain evidence="2">CGMCC 1.7738</strain>
    </source>
</reference>
<keyword evidence="2" id="KW-1185">Reference proteome</keyword>
<dbReference type="STRING" id="553466.SAMN04487950_4626"/>
<protein>
    <submittedName>
        <fullName evidence="1">Uncharacterized protein</fullName>
    </submittedName>
</protein>
<dbReference type="InterPro" id="IPR046718">
    <property type="entry name" value="DUF6610"/>
</dbReference>
<proteinExistence type="predicted"/>
<organism evidence="1 2">
    <name type="scientific">Halogranum rubrum</name>
    <dbReference type="NCBI Taxonomy" id="553466"/>
    <lineage>
        <taxon>Archaea</taxon>
        <taxon>Methanobacteriati</taxon>
        <taxon>Methanobacteriota</taxon>
        <taxon>Stenosarchaea group</taxon>
        <taxon>Halobacteria</taxon>
        <taxon>Halobacteriales</taxon>
        <taxon>Haloferacaceae</taxon>
    </lineage>
</organism>
<accession>A0A1I4JS19</accession>
<sequence>MSIHDFSGATSDSATNTYADARQAEYVAFLHRVPFAIDALNLGFLTGFREDCSYQQQQFLNLDLPVGMLDNDFRNPDLDRYTERVLEHKPDVGIIGDAYDTAEAQSYVRAVRDLQERVPDTEFVIVPKCKAALEEIPDDIVVGYSRGYADILAHNFSDPVDWRGRRVHILGGSPPKQLAVIDQLTQPTLTGDPPADIVGLDWNGLHRGAQFGEFWTSNGWDDSGRDADHLTVRATVRHGLGHVRSFWESQGVWPKRPTECVGQMQYQPPTPADLHSSACIECEGNVWTGSRSPFVAEYDTGDVCGYCCYDCYFTHRTRNHLEEVMGEASVYIPPAMH</sequence>
<dbReference type="Pfam" id="PF20314">
    <property type="entry name" value="DUF6610"/>
    <property type="match status" value="1"/>
</dbReference>
<dbReference type="AlphaFoldDB" id="A0A1I4JS19"/>
<dbReference type="RefSeq" id="WP_089872866.1">
    <property type="nucleotide sequence ID" value="NZ_FOTC01000014.1"/>
</dbReference>
<gene>
    <name evidence="1" type="ORF">SAMN04487950_4626</name>
</gene>
<dbReference type="Proteomes" id="UP000199607">
    <property type="component" value="Unassembled WGS sequence"/>
</dbReference>
<evidence type="ECO:0000313" key="1">
    <source>
        <dbReference type="EMBL" id="SFL69359.1"/>
    </source>
</evidence>